<dbReference type="GO" id="GO:0008083">
    <property type="term" value="F:growth factor activity"/>
    <property type="evidence" value="ECO:0007669"/>
    <property type="project" value="UniProtKB-KW"/>
</dbReference>
<dbReference type="GO" id="GO:0005615">
    <property type="term" value="C:extracellular space"/>
    <property type="evidence" value="ECO:0007669"/>
    <property type="project" value="TreeGrafter"/>
</dbReference>
<feature type="chain" id="PRO_5039305283" description="TGF-beta family profile domain-containing protein" evidence="8">
    <location>
        <begin position="24"/>
        <end position="370"/>
    </location>
</feature>
<evidence type="ECO:0000256" key="5">
    <source>
        <dbReference type="ARBA" id="ARBA00023157"/>
    </source>
</evidence>
<sequence>MGSGCTCVLLLLLSALLLGQLRALLEEDAGGPAEDRDPGKAILEMLHINKLSAPHRTKPHPYMKQVYLFLDSQEARDLAGSDGTLVQSFRSIQGWKYGTPGWIWFNVSLLKPSMAVAELVLLRKTLHPEPLSVSVAVHSIFPQAGNLTVSEPLEEKLLTLDKLPPSGYDVFNVSSVLARRADGGAVGFQLRYTDESGSLVLHEALTQSLYCLNSSSPSEPLLVVYQVELSRLHTAPRGLERRQRQHCSAGRKRHLPPEPPSARREPQCRLHQRYVNFHTGYLADWILEPAGFNSSFCRGTCSLGNATGSTKGARLKDRHSRNLSGNGTDCFPQERSSLTVMYRSDTDDIIIEKLKNMRVESCVCRKNDPQ</sequence>
<dbReference type="InterPro" id="IPR001839">
    <property type="entry name" value="TGF-b_C"/>
</dbReference>
<evidence type="ECO:0000256" key="6">
    <source>
        <dbReference type="RuleBase" id="RU000354"/>
    </source>
</evidence>
<organism evidence="10 11">
    <name type="scientific">Megalops atlanticus</name>
    <name type="common">Tarpon</name>
    <name type="synonym">Clupea gigantea</name>
    <dbReference type="NCBI Taxonomy" id="7932"/>
    <lineage>
        <taxon>Eukaryota</taxon>
        <taxon>Metazoa</taxon>
        <taxon>Chordata</taxon>
        <taxon>Craniata</taxon>
        <taxon>Vertebrata</taxon>
        <taxon>Euteleostomi</taxon>
        <taxon>Actinopterygii</taxon>
        <taxon>Neopterygii</taxon>
        <taxon>Teleostei</taxon>
        <taxon>Elopiformes</taxon>
        <taxon>Megalopidae</taxon>
        <taxon>Megalops</taxon>
    </lineage>
</organism>
<evidence type="ECO:0000259" key="9">
    <source>
        <dbReference type="PROSITE" id="PS51362"/>
    </source>
</evidence>
<dbReference type="AlphaFoldDB" id="A0A9D3PJS6"/>
<protein>
    <recommendedName>
        <fullName evidence="9">TGF-beta family profile domain-containing protein</fullName>
    </recommendedName>
</protein>
<dbReference type="PANTHER" id="PTHR11848">
    <property type="entry name" value="TGF-BETA FAMILY"/>
    <property type="match status" value="1"/>
</dbReference>
<dbReference type="InterPro" id="IPR017948">
    <property type="entry name" value="TGFb_CS"/>
</dbReference>
<dbReference type="PROSITE" id="PS00250">
    <property type="entry name" value="TGF_BETA_1"/>
    <property type="match status" value="1"/>
</dbReference>
<dbReference type="PROSITE" id="PS51362">
    <property type="entry name" value="TGF_BETA_2"/>
    <property type="match status" value="1"/>
</dbReference>
<keyword evidence="3" id="KW-0964">Secreted</keyword>
<dbReference type="CDD" id="cd13756">
    <property type="entry name" value="TGF_beta_BMPs_GDFs"/>
    <property type="match status" value="1"/>
</dbReference>
<gene>
    <name evidence="10" type="ORF">MATL_G00196110</name>
</gene>
<comment type="subcellular location">
    <subcellularLocation>
        <location evidence="1">Secreted</location>
    </subcellularLocation>
</comment>
<feature type="domain" description="TGF-beta family profile" evidence="9">
    <location>
        <begin position="250"/>
        <end position="365"/>
    </location>
</feature>
<feature type="region of interest" description="Disordered" evidence="7">
    <location>
        <begin position="308"/>
        <end position="329"/>
    </location>
</feature>
<evidence type="ECO:0000256" key="4">
    <source>
        <dbReference type="ARBA" id="ARBA00023030"/>
    </source>
</evidence>
<dbReference type="Gene3D" id="2.10.90.10">
    <property type="entry name" value="Cystine-knot cytokines"/>
    <property type="match status" value="1"/>
</dbReference>
<evidence type="ECO:0000313" key="11">
    <source>
        <dbReference type="Proteomes" id="UP001046870"/>
    </source>
</evidence>
<accession>A0A9D3PJS6</accession>
<reference evidence="10" key="1">
    <citation type="submission" date="2021-01" db="EMBL/GenBank/DDBJ databases">
        <authorList>
            <person name="Zahm M."/>
            <person name="Roques C."/>
            <person name="Cabau C."/>
            <person name="Klopp C."/>
            <person name="Donnadieu C."/>
            <person name="Jouanno E."/>
            <person name="Lampietro C."/>
            <person name="Louis A."/>
            <person name="Herpin A."/>
            <person name="Echchiki A."/>
            <person name="Berthelot C."/>
            <person name="Parey E."/>
            <person name="Roest-Crollius H."/>
            <person name="Braasch I."/>
            <person name="Postlethwait J."/>
            <person name="Bobe J."/>
            <person name="Montfort J."/>
            <person name="Bouchez O."/>
            <person name="Begum T."/>
            <person name="Mejri S."/>
            <person name="Adams A."/>
            <person name="Chen W.-J."/>
            <person name="Guiguen Y."/>
        </authorList>
    </citation>
    <scope>NUCLEOTIDE SEQUENCE</scope>
    <source>
        <strain evidence="10">YG-15Mar2019-1</strain>
        <tissue evidence="10">Brain</tissue>
    </source>
</reference>
<dbReference type="SMART" id="SM00204">
    <property type="entry name" value="TGFB"/>
    <property type="match status" value="1"/>
</dbReference>
<feature type="compositionally biased region" description="Basic residues" evidence="7">
    <location>
        <begin position="243"/>
        <end position="254"/>
    </location>
</feature>
<dbReference type="GO" id="GO:0005125">
    <property type="term" value="F:cytokine activity"/>
    <property type="evidence" value="ECO:0007669"/>
    <property type="project" value="TreeGrafter"/>
</dbReference>
<dbReference type="OrthoDB" id="9411036at2759"/>
<dbReference type="EMBL" id="JAFDVH010000017">
    <property type="protein sequence ID" value="KAG7461909.1"/>
    <property type="molecule type" value="Genomic_DNA"/>
</dbReference>
<evidence type="ECO:0000256" key="1">
    <source>
        <dbReference type="ARBA" id="ARBA00004613"/>
    </source>
</evidence>
<dbReference type="SUPFAM" id="SSF57501">
    <property type="entry name" value="Cystine-knot cytokines"/>
    <property type="match status" value="1"/>
</dbReference>
<dbReference type="Pfam" id="PF00019">
    <property type="entry name" value="TGF_beta"/>
    <property type="match status" value="1"/>
</dbReference>
<dbReference type="Proteomes" id="UP001046870">
    <property type="component" value="Chromosome 17"/>
</dbReference>
<evidence type="ECO:0000256" key="7">
    <source>
        <dbReference type="SAM" id="MobiDB-lite"/>
    </source>
</evidence>
<dbReference type="PANTHER" id="PTHR11848:SF243">
    <property type="entry name" value="GROWTH_DIFFERENTIATION FACTOR 6-A-LIKE"/>
    <property type="match status" value="1"/>
</dbReference>
<dbReference type="InterPro" id="IPR015615">
    <property type="entry name" value="TGF-beta-rel"/>
</dbReference>
<feature type="signal peptide" evidence="8">
    <location>
        <begin position="1"/>
        <end position="23"/>
    </location>
</feature>
<evidence type="ECO:0000256" key="8">
    <source>
        <dbReference type="SAM" id="SignalP"/>
    </source>
</evidence>
<evidence type="ECO:0000313" key="10">
    <source>
        <dbReference type="EMBL" id="KAG7461909.1"/>
    </source>
</evidence>
<comment type="caution">
    <text evidence="10">The sequence shown here is derived from an EMBL/GenBank/DDBJ whole genome shotgun (WGS) entry which is preliminary data.</text>
</comment>
<dbReference type="InterPro" id="IPR029034">
    <property type="entry name" value="Cystine-knot_cytokine"/>
</dbReference>
<keyword evidence="4 6" id="KW-0339">Growth factor</keyword>
<keyword evidence="8" id="KW-0732">Signal</keyword>
<feature type="region of interest" description="Disordered" evidence="7">
    <location>
        <begin position="236"/>
        <end position="266"/>
    </location>
</feature>
<evidence type="ECO:0000256" key="3">
    <source>
        <dbReference type="ARBA" id="ARBA00022525"/>
    </source>
</evidence>
<keyword evidence="5" id="KW-1015">Disulfide bond</keyword>
<evidence type="ECO:0000256" key="2">
    <source>
        <dbReference type="ARBA" id="ARBA00006656"/>
    </source>
</evidence>
<comment type="similarity">
    <text evidence="2 6">Belongs to the TGF-beta family.</text>
</comment>
<proteinExistence type="inferred from homology"/>
<keyword evidence="11" id="KW-1185">Reference proteome</keyword>
<name>A0A9D3PJS6_MEGAT</name>